<dbReference type="STRING" id="33097.A0A150GCC8"/>
<keyword evidence="6" id="KW-1185">Reference proteome</keyword>
<dbReference type="Pfam" id="PF01494">
    <property type="entry name" value="FAD_binding_3"/>
    <property type="match status" value="1"/>
</dbReference>
<sequence length="438" mass="46634">MPGARVKVFEAAAGYRPQGAGVQIEINGWRALHAVDAQLADRIRSQGILISGSIYMDESGARLPFQEPAVDHEGNIQAYGHTAVMVHWGDIRQSLFEALPEGTVSFSTRVVGLTPGQPGRQPAVLQLQETGGDGSGGGAARTVTAGLVIATDGYYSRTKRMVFGASGPPLLPTFRGKLIWRALVAYPDPASMPALLRQAGQAAQALWWMASGMPPERTALVYPVNDNRFVWTCAAPVGDIEAAGLPAWVPHRGDQDLGIQQTGAVGTDPQSRCLAVFRRHPPELRDLLARTDPRVITEHGYYTHDMQLVQGAPDWLRGNVVILGDAAHTGPPDGMGLNMAWEDVATLAACLQDHGVTQEALTAYCDLRLPRVHAMWGENDLVKPRRVAAKRAAAFRPLGPASSGPERTGPPPSQQHAQAQGQQGSAPAAAAAAAEKGH</sequence>
<name>A0A150GCC8_GONPE</name>
<evidence type="ECO:0000313" key="5">
    <source>
        <dbReference type="EMBL" id="KXZ47507.1"/>
    </source>
</evidence>
<reference evidence="6" key="1">
    <citation type="journal article" date="2016" name="Nat. Commun.">
        <title>The Gonium pectorale genome demonstrates co-option of cell cycle regulation during the evolution of multicellularity.</title>
        <authorList>
            <person name="Hanschen E.R."/>
            <person name="Marriage T.N."/>
            <person name="Ferris P.J."/>
            <person name="Hamaji T."/>
            <person name="Toyoda A."/>
            <person name="Fujiyama A."/>
            <person name="Neme R."/>
            <person name="Noguchi H."/>
            <person name="Minakuchi Y."/>
            <person name="Suzuki M."/>
            <person name="Kawai-Toyooka H."/>
            <person name="Smith D.R."/>
            <person name="Sparks H."/>
            <person name="Anderson J."/>
            <person name="Bakaric R."/>
            <person name="Luria V."/>
            <person name="Karger A."/>
            <person name="Kirschner M.W."/>
            <person name="Durand P.M."/>
            <person name="Michod R.E."/>
            <person name="Nozaki H."/>
            <person name="Olson B.J."/>
        </authorList>
    </citation>
    <scope>NUCLEOTIDE SEQUENCE [LARGE SCALE GENOMIC DNA]</scope>
    <source>
        <strain evidence="6">NIES-2863</strain>
    </source>
</reference>
<keyword evidence="1" id="KW-0560">Oxidoreductase</keyword>
<feature type="compositionally biased region" description="Low complexity" evidence="3">
    <location>
        <begin position="414"/>
        <end position="438"/>
    </location>
</feature>
<dbReference type="OrthoDB" id="16820at2759"/>
<accession>A0A150GCC8</accession>
<feature type="domain" description="FAD-binding" evidence="4">
    <location>
        <begin position="312"/>
        <end position="375"/>
    </location>
</feature>
<evidence type="ECO:0000256" key="3">
    <source>
        <dbReference type="SAM" id="MobiDB-lite"/>
    </source>
</evidence>
<dbReference type="AlphaFoldDB" id="A0A150GCC8"/>
<evidence type="ECO:0000256" key="1">
    <source>
        <dbReference type="ARBA" id="ARBA00023002"/>
    </source>
</evidence>
<gene>
    <name evidence="5" type="ORF">GPECTOR_35g945</name>
</gene>
<dbReference type="PANTHER" id="PTHR13789:SF309">
    <property type="entry name" value="PUTATIVE (AFU_ORTHOLOGUE AFUA_6G14510)-RELATED"/>
    <property type="match status" value="1"/>
</dbReference>
<feature type="region of interest" description="Disordered" evidence="3">
    <location>
        <begin position="395"/>
        <end position="438"/>
    </location>
</feature>
<dbReference type="PANTHER" id="PTHR13789">
    <property type="entry name" value="MONOOXYGENASE"/>
    <property type="match status" value="1"/>
</dbReference>
<dbReference type="GO" id="GO:0004497">
    <property type="term" value="F:monooxygenase activity"/>
    <property type="evidence" value="ECO:0007669"/>
    <property type="project" value="UniProtKB-KW"/>
</dbReference>
<dbReference type="InterPro" id="IPR002938">
    <property type="entry name" value="FAD-bd"/>
</dbReference>
<dbReference type="SUPFAM" id="SSF51905">
    <property type="entry name" value="FAD/NAD(P)-binding domain"/>
    <property type="match status" value="1"/>
</dbReference>
<evidence type="ECO:0000259" key="4">
    <source>
        <dbReference type="Pfam" id="PF01494"/>
    </source>
</evidence>
<evidence type="ECO:0000256" key="2">
    <source>
        <dbReference type="ARBA" id="ARBA00023033"/>
    </source>
</evidence>
<keyword evidence="2" id="KW-0503">Monooxygenase</keyword>
<organism evidence="5 6">
    <name type="scientific">Gonium pectorale</name>
    <name type="common">Green alga</name>
    <dbReference type="NCBI Taxonomy" id="33097"/>
    <lineage>
        <taxon>Eukaryota</taxon>
        <taxon>Viridiplantae</taxon>
        <taxon>Chlorophyta</taxon>
        <taxon>core chlorophytes</taxon>
        <taxon>Chlorophyceae</taxon>
        <taxon>CS clade</taxon>
        <taxon>Chlamydomonadales</taxon>
        <taxon>Volvocaceae</taxon>
        <taxon>Gonium</taxon>
    </lineage>
</organism>
<dbReference type="Gene3D" id="3.50.50.60">
    <property type="entry name" value="FAD/NAD(P)-binding domain"/>
    <property type="match status" value="1"/>
</dbReference>
<dbReference type="InterPro" id="IPR036188">
    <property type="entry name" value="FAD/NAD-bd_sf"/>
</dbReference>
<dbReference type="InterPro" id="IPR050493">
    <property type="entry name" value="FAD-dep_Monooxygenase_BioMet"/>
</dbReference>
<evidence type="ECO:0000313" key="6">
    <source>
        <dbReference type="Proteomes" id="UP000075714"/>
    </source>
</evidence>
<dbReference type="EMBL" id="LSYV01000036">
    <property type="protein sequence ID" value="KXZ47507.1"/>
    <property type="molecule type" value="Genomic_DNA"/>
</dbReference>
<protein>
    <recommendedName>
        <fullName evidence="4">FAD-binding domain-containing protein</fullName>
    </recommendedName>
</protein>
<dbReference type="Proteomes" id="UP000075714">
    <property type="component" value="Unassembled WGS sequence"/>
</dbReference>
<comment type="caution">
    <text evidence="5">The sequence shown here is derived from an EMBL/GenBank/DDBJ whole genome shotgun (WGS) entry which is preliminary data.</text>
</comment>
<dbReference type="GO" id="GO:0071949">
    <property type="term" value="F:FAD binding"/>
    <property type="evidence" value="ECO:0007669"/>
    <property type="project" value="InterPro"/>
</dbReference>
<proteinExistence type="predicted"/>